<evidence type="ECO:0000256" key="25">
    <source>
        <dbReference type="SAM" id="Phobius"/>
    </source>
</evidence>
<accession>A0AA88IS77</accession>
<comment type="catalytic activity">
    <reaction evidence="22">
        <text>ganglioside GA2 (d18:1(4E)/18:0) + CMP-N-acetyl-beta-neuraminate = ganglioside GM2 (d18:1(4E)/18:0) + CMP + H(+)</text>
        <dbReference type="Rhea" id="RHEA:41776"/>
        <dbReference type="ChEBI" id="CHEBI:15378"/>
        <dbReference type="ChEBI" id="CHEBI:57812"/>
        <dbReference type="ChEBI" id="CHEBI:60377"/>
        <dbReference type="ChEBI" id="CHEBI:78485"/>
        <dbReference type="ChEBI" id="CHEBI:78486"/>
    </reaction>
    <physiologicalReaction direction="left-to-right" evidence="22">
        <dbReference type="Rhea" id="RHEA:41777"/>
    </physiologicalReaction>
</comment>
<evidence type="ECO:0000256" key="14">
    <source>
        <dbReference type="ARBA" id="ARBA00039792"/>
    </source>
</evidence>
<dbReference type="InterPro" id="IPR012163">
    <property type="entry name" value="Sialyl_trans"/>
</dbReference>
<feature type="disulfide bond" evidence="24">
    <location>
        <begin position="144"/>
        <end position="298"/>
    </location>
</feature>
<dbReference type="Pfam" id="PF00777">
    <property type="entry name" value="Glyco_transf_29"/>
    <property type="match status" value="1"/>
</dbReference>
<evidence type="ECO:0000256" key="21">
    <source>
        <dbReference type="ARBA" id="ARBA00048050"/>
    </source>
</evidence>
<dbReference type="InterPro" id="IPR051142">
    <property type="entry name" value="Glycosyltransferase_29"/>
</dbReference>
<comment type="catalytic activity">
    <reaction evidence="23">
        <text>ganglioside GA1 (d18:1(4E)/18:0) + CMP-N-acetyl-beta-neuraminate = ganglioside GM1 (d18:1(4E)/18:0) + CMP + H(+)</text>
        <dbReference type="Rhea" id="RHEA:41784"/>
        <dbReference type="ChEBI" id="CHEBI:15378"/>
        <dbReference type="ChEBI" id="CHEBI:57812"/>
        <dbReference type="ChEBI" id="CHEBI:60377"/>
        <dbReference type="ChEBI" id="CHEBI:73110"/>
        <dbReference type="ChEBI" id="CHEBI:78484"/>
    </reaction>
    <physiologicalReaction direction="left-to-right" evidence="23">
        <dbReference type="Rhea" id="RHEA:41785"/>
    </physiologicalReaction>
</comment>
<evidence type="ECO:0000313" key="27">
    <source>
        <dbReference type="Proteomes" id="UP001187415"/>
    </source>
</evidence>
<keyword evidence="6" id="KW-0735">Signal-anchor</keyword>
<evidence type="ECO:0000256" key="2">
    <source>
        <dbReference type="ARBA" id="ARBA00006003"/>
    </source>
</evidence>
<keyword evidence="4" id="KW-0808">Transferase</keyword>
<dbReference type="EMBL" id="JAUPFM010000018">
    <property type="protein sequence ID" value="KAK2822190.1"/>
    <property type="molecule type" value="Genomic_DNA"/>
</dbReference>
<keyword evidence="10 25" id="KW-0472">Membrane</keyword>
<evidence type="ECO:0000256" key="16">
    <source>
        <dbReference type="ARBA" id="ARBA00041896"/>
    </source>
</evidence>
<dbReference type="PIRSF" id="PIRSF005557">
    <property type="entry name" value="Sialyl_trans"/>
    <property type="match status" value="1"/>
</dbReference>
<comment type="caution">
    <text evidence="26">The sequence shown here is derived from an EMBL/GenBank/DDBJ whole genome shotgun (WGS) entry which is preliminary data.</text>
</comment>
<comment type="similarity">
    <text evidence="2">Belongs to the glycosyltransferase 29 family.</text>
</comment>
<keyword evidence="3" id="KW-0328">Glycosyltransferase</keyword>
<keyword evidence="9" id="KW-0443">Lipid metabolism</keyword>
<evidence type="ECO:0000256" key="11">
    <source>
        <dbReference type="ARBA" id="ARBA00023157"/>
    </source>
</evidence>
<evidence type="ECO:0000256" key="8">
    <source>
        <dbReference type="ARBA" id="ARBA00023034"/>
    </source>
</evidence>
<name>A0AA88IS77_CHASR</name>
<dbReference type="Gene3D" id="3.90.1480.20">
    <property type="entry name" value="Glycosyl transferase family 29"/>
    <property type="match status" value="1"/>
</dbReference>
<dbReference type="PANTHER" id="PTHR13713">
    <property type="entry name" value="SIALYLTRANSFERASE"/>
    <property type="match status" value="1"/>
</dbReference>
<dbReference type="FunFam" id="3.90.1480.20:FF:000006">
    <property type="entry name" value="ST3 beta-galactoside alpha-2,3-sialyltransferase 5"/>
    <property type="match status" value="1"/>
</dbReference>
<evidence type="ECO:0000256" key="4">
    <source>
        <dbReference type="ARBA" id="ARBA00022679"/>
    </source>
</evidence>
<evidence type="ECO:0000256" key="23">
    <source>
        <dbReference type="ARBA" id="ARBA00049539"/>
    </source>
</evidence>
<dbReference type="InterPro" id="IPR001675">
    <property type="entry name" value="Glyco_trans_29"/>
</dbReference>
<keyword evidence="11" id="KW-1015">Disulfide bond</keyword>
<evidence type="ECO:0000256" key="12">
    <source>
        <dbReference type="ARBA" id="ARBA00023180"/>
    </source>
</evidence>
<dbReference type="PANTHER" id="PTHR13713:SF37">
    <property type="entry name" value="CMP-N-ACETYLNEURAMINATE-BETA-1,4-GALACTOSIDE ALPHA-2,3-SIALYLTRANSFERASE"/>
    <property type="match status" value="1"/>
</dbReference>
<evidence type="ECO:0000256" key="3">
    <source>
        <dbReference type="ARBA" id="ARBA00022676"/>
    </source>
</evidence>
<evidence type="ECO:0000256" key="15">
    <source>
        <dbReference type="ARBA" id="ARBA00041341"/>
    </source>
</evidence>
<comment type="function">
    <text evidence="20">Transfers the sialyl group (N-acetyl-alpha-neuraminyl or NeuAc) from CMP-NeuAc to the non-reducing terminal galactose (Gal) of glycosphingolipids forming gangliosides (important molecules involved in the regulation of multiple cellular processes, including cell proliferation and differentiation, apoptosis, embryogenesis, development, and oncogenesis). Mainly involved in the biosynthesis of ganglioside GM3 but can also use different glycolipids as substrate acceptors such as D-galactosylceramide (GalCer), asialo-GM2 (GA2) and asialo-GM1 (GA1), although less preferentially than beta-D-Gal-(1-&gt;4)-beta-D-Glc-(1&lt;-&gt;1)-Cer (LacCer).</text>
</comment>
<comment type="catalytic activity">
    <reaction evidence="21">
        <text>a beta-D-Gal-(1&lt;-&gt;1')-ceramide + CMP-N-acetyl-beta-neuraminate = N-acetyl-alpha-neuraminosyl-(2-&gt;3)-beta-D-galactosyl-(1&lt;-&gt;1')-ceramide + CMP + H(+)</text>
        <dbReference type="Rhea" id="RHEA:41780"/>
        <dbReference type="ChEBI" id="CHEBI:15378"/>
        <dbReference type="ChEBI" id="CHEBI:57812"/>
        <dbReference type="ChEBI" id="CHEBI:60377"/>
        <dbReference type="ChEBI" id="CHEBI:82643"/>
        <dbReference type="ChEBI" id="CHEBI:143593"/>
    </reaction>
    <physiologicalReaction direction="left-to-right" evidence="21">
        <dbReference type="Rhea" id="RHEA:41781"/>
    </physiologicalReaction>
</comment>
<evidence type="ECO:0000313" key="26">
    <source>
        <dbReference type="EMBL" id="KAK2822190.1"/>
    </source>
</evidence>
<evidence type="ECO:0000256" key="10">
    <source>
        <dbReference type="ARBA" id="ARBA00023136"/>
    </source>
</evidence>
<comment type="catalytic activity">
    <reaction evidence="19">
        <text>a beta-D-Gal-(1-&gt;4)-beta-D-Glc-(1&lt;-&gt;1)-Cer(d18:1(4E)) + CMP-N-acetyl-beta-neuraminate = a ganglioside GM3 (d18:1(4E)) + CMP + H(+)</text>
        <dbReference type="Rhea" id="RHEA:18417"/>
        <dbReference type="ChEBI" id="CHEBI:15378"/>
        <dbReference type="ChEBI" id="CHEBI:17950"/>
        <dbReference type="ChEBI" id="CHEBI:57812"/>
        <dbReference type="ChEBI" id="CHEBI:60065"/>
        <dbReference type="ChEBI" id="CHEBI:60377"/>
        <dbReference type="EC" id="2.4.3.9"/>
    </reaction>
    <physiologicalReaction direction="left-to-right" evidence="19">
        <dbReference type="Rhea" id="RHEA:18418"/>
    </physiologicalReaction>
</comment>
<evidence type="ECO:0000256" key="24">
    <source>
        <dbReference type="PIRSR" id="PIRSR005557-2"/>
    </source>
</evidence>
<evidence type="ECO:0000256" key="13">
    <source>
        <dbReference type="ARBA" id="ARBA00039111"/>
    </source>
</evidence>
<evidence type="ECO:0000256" key="5">
    <source>
        <dbReference type="ARBA" id="ARBA00022692"/>
    </source>
</evidence>
<keyword evidence="8" id="KW-0333">Golgi apparatus</keyword>
<evidence type="ECO:0000256" key="20">
    <source>
        <dbReference type="ARBA" id="ARBA00045587"/>
    </source>
</evidence>
<sequence>MDPEKEKVMIWLERCELLRTMKARHKLLFILCTLLVLCFILYSLWKLQQYKPPAVSNATEAPKGTNESSCKRGYAATMMTANYPRFVKKIPMFLDRNFRLLPKVKDYLPPFGLKTQEKSIEEILTVTKNYKLGNELDSLSCKRCVIVGGGAILSNKRKGPIIDEYDVVVRLNGAPVHGHSEDVGTKTTMRITYPEGAFNNASLYENKSLFVLTAFKPQDIKWLRQMVFKQKLRSIEGFWKSVPVFVPREPSEIRILNPYFIREAAFQLIGLPSHNGIMSKGNTPTLGTVAITMALHNCDEVAVAGFSYDLSKPSAPLHYYGNTKMSAIKDSWTHDIPMEIKFLKKLVEKKVITDLTNGI</sequence>
<organism evidence="26 27">
    <name type="scientific">Channa striata</name>
    <name type="common">Snakehead murrel</name>
    <name type="synonym">Ophicephalus striatus</name>
    <dbReference type="NCBI Taxonomy" id="64152"/>
    <lineage>
        <taxon>Eukaryota</taxon>
        <taxon>Metazoa</taxon>
        <taxon>Chordata</taxon>
        <taxon>Craniata</taxon>
        <taxon>Vertebrata</taxon>
        <taxon>Euteleostomi</taxon>
        <taxon>Actinopterygii</taxon>
        <taxon>Neopterygii</taxon>
        <taxon>Teleostei</taxon>
        <taxon>Neoteleostei</taxon>
        <taxon>Acanthomorphata</taxon>
        <taxon>Anabantaria</taxon>
        <taxon>Anabantiformes</taxon>
        <taxon>Channoidei</taxon>
        <taxon>Channidae</taxon>
        <taxon>Channa</taxon>
    </lineage>
</organism>
<dbReference type="GO" id="GO:0047291">
    <property type="term" value="F:lactosylceramide alpha-2,3-sialyltransferase activity"/>
    <property type="evidence" value="ECO:0007669"/>
    <property type="project" value="UniProtKB-EC"/>
</dbReference>
<evidence type="ECO:0000256" key="1">
    <source>
        <dbReference type="ARBA" id="ARBA00004323"/>
    </source>
</evidence>
<keyword evidence="27" id="KW-1185">Reference proteome</keyword>
<gene>
    <name evidence="26" type="ORF">Q5P01_022255</name>
</gene>
<evidence type="ECO:0000256" key="6">
    <source>
        <dbReference type="ARBA" id="ARBA00022968"/>
    </source>
</evidence>
<dbReference type="GO" id="GO:0006629">
    <property type="term" value="P:lipid metabolic process"/>
    <property type="evidence" value="ECO:0007669"/>
    <property type="project" value="UniProtKB-KW"/>
</dbReference>
<evidence type="ECO:0000256" key="22">
    <source>
        <dbReference type="ARBA" id="ARBA00048805"/>
    </source>
</evidence>
<comment type="subcellular location">
    <subcellularLocation>
        <location evidence="1">Golgi apparatus membrane</location>
        <topology evidence="1">Single-pass type II membrane protein</topology>
    </subcellularLocation>
</comment>
<evidence type="ECO:0000256" key="19">
    <source>
        <dbReference type="ARBA" id="ARBA00043651"/>
    </source>
</evidence>
<protein>
    <recommendedName>
        <fullName evidence="14">Lactosylceramide alpha-2,3-sialyltransferase</fullName>
        <ecNumber evidence="13">2.4.3.9</ecNumber>
    </recommendedName>
    <alternativeName>
        <fullName evidence="15">CMP-NeuAc:lactosylceramide alpha-2,3-sialyltransferase</fullName>
    </alternativeName>
    <alternativeName>
        <fullName evidence="18">Ganglioside GM3 synthase</fullName>
    </alternativeName>
    <alternativeName>
        <fullName evidence="17">ST3Gal V</fullName>
    </alternativeName>
    <alternativeName>
        <fullName evidence="16">Sialyltransferase 9</fullName>
    </alternativeName>
</protein>
<evidence type="ECO:0000256" key="7">
    <source>
        <dbReference type="ARBA" id="ARBA00022989"/>
    </source>
</evidence>
<keyword evidence="5 25" id="KW-0812">Transmembrane</keyword>
<evidence type="ECO:0000256" key="18">
    <source>
        <dbReference type="ARBA" id="ARBA00042545"/>
    </source>
</evidence>
<dbReference type="GO" id="GO:0000139">
    <property type="term" value="C:Golgi membrane"/>
    <property type="evidence" value="ECO:0007669"/>
    <property type="project" value="UniProtKB-SubCell"/>
</dbReference>
<reference evidence="26" key="1">
    <citation type="submission" date="2023-07" db="EMBL/GenBank/DDBJ databases">
        <title>Chromosome-level Genome Assembly of Striped Snakehead (Channa striata).</title>
        <authorList>
            <person name="Liu H."/>
        </authorList>
    </citation>
    <scope>NUCLEOTIDE SEQUENCE</scope>
    <source>
        <strain evidence="26">Gz</strain>
        <tissue evidence="26">Muscle</tissue>
    </source>
</reference>
<dbReference type="EC" id="2.4.3.9" evidence="13"/>
<evidence type="ECO:0000256" key="9">
    <source>
        <dbReference type="ARBA" id="ARBA00023098"/>
    </source>
</evidence>
<evidence type="ECO:0000256" key="17">
    <source>
        <dbReference type="ARBA" id="ARBA00041976"/>
    </source>
</evidence>
<dbReference type="AlphaFoldDB" id="A0AA88IS77"/>
<feature type="transmembrane region" description="Helical" evidence="25">
    <location>
        <begin position="27"/>
        <end position="45"/>
    </location>
</feature>
<dbReference type="Proteomes" id="UP001187415">
    <property type="component" value="Unassembled WGS sequence"/>
</dbReference>
<proteinExistence type="inferred from homology"/>
<dbReference type="InterPro" id="IPR038578">
    <property type="entry name" value="GT29-like_sf"/>
</dbReference>
<keyword evidence="7 25" id="KW-1133">Transmembrane helix</keyword>
<keyword evidence="12" id="KW-0325">Glycoprotein</keyword>